<proteinExistence type="predicted"/>
<name>E8R0U1_ISOPI</name>
<dbReference type="HOGENOM" id="CLU_156416_0_0_0"/>
<dbReference type="OrthoDB" id="3531601at2"/>
<organism evidence="1 2">
    <name type="scientific">Isosphaera pallida (strain ATCC 43644 / DSM 9630 / IS1B)</name>
    <dbReference type="NCBI Taxonomy" id="575540"/>
    <lineage>
        <taxon>Bacteria</taxon>
        <taxon>Pseudomonadati</taxon>
        <taxon>Planctomycetota</taxon>
        <taxon>Planctomycetia</taxon>
        <taxon>Isosphaerales</taxon>
        <taxon>Isosphaeraceae</taxon>
        <taxon>Isosphaera</taxon>
    </lineage>
</organism>
<evidence type="ECO:0000313" key="1">
    <source>
        <dbReference type="EMBL" id="ADV62287.1"/>
    </source>
</evidence>
<keyword evidence="2" id="KW-1185">Reference proteome</keyword>
<reference key="1">
    <citation type="submission" date="2010-11" db="EMBL/GenBank/DDBJ databases">
        <title>The complete sequence of chromosome of Isophaera pallida ATCC 43644.</title>
        <authorList>
            <consortium name="US DOE Joint Genome Institute (JGI-PGF)"/>
            <person name="Lucas S."/>
            <person name="Copeland A."/>
            <person name="Lapidus A."/>
            <person name="Bruce D."/>
            <person name="Goodwin L."/>
            <person name="Pitluck S."/>
            <person name="Kyrpides N."/>
            <person name="Mavromatis K."/>
            <person name="Pagani I."/>
            <person name="Ivanova N."/>
            <person name="Saunders E."/>
            <person name="Brettin T."/>
            <person name="Detter J.C."/>
            <person name="Han C."/>
            <person name="Tapia R."/>
            <person name="Land M."/>
            <person name="Hauser L."/>
            <person name="Markowitz V."/>
            <person name="Cheng J.-F."/>
            <person name="Hugenholtz P."/>
            <person name="Woyke T."/>
            <person name="Wu D."/>
            <person name="Eisen J.A."/>
        </authorList>
    </citation>
    <scope>NUCLEOTIDE SEQUENCE</scope>
    <source>
        <strain>ATCC 43644</strain>
    </source>
</reference>
<dbReference type="Proteomes" id="UP000008631">
    <property type="component" value="Chromosome"/>
</dbReference>
<sequence length="134" mass="14458">MSLDKGLQKVMSEVPGCIACGYVDMVSGMNLGVKTVESHPAEVIELVAAATAEMFQGQTISMIERLFKKARGVKDDGSHFINEIIFTSGNLIHVMLRGKKHTEHALVVVCPTSTNLGMALSKARLVLESVENSL</sequence>
<dbReference type="EMBL" id="CP002353">
    <property type="protein sequence ID" value="ADV62287.1"/>
    <property type="molecule type" value="Genomic_DNA"/>
</dbReference>
<protein>
    <recommendedName>
        <fullName evidence="3">Roadblock/LC7 family protein</fullName>
    </recommendedName>
</protein>
<dbReference type="eggNOG" id="COG3829">
    <property type="taxonomic scope" value="Bacteria"/>
</dbReference>
<dbReference type="KEGG" id="ipa:Isop_1703"/>
<gene>
    <name evidence="1" type="ordered locus">Isop_1703</name>
</gene>
<dbReference type="AlphaFoldDB" id="E8R0U1"/>
<dbReference type="STRING" id="575540.Isop_1703"/>
<dbReference type="RefSeq" id="WP_013564575.1">
    <property type="nucleotide sequence ID" value="NC_014962.1"/>
</dbReference>
<evidence type="ECO:0000313" key="2">
    <source>
        <dbReference type="Proteomes" id="UP000008631"/>
    </source>
</evidence>
<dbReference type="InParanoid" id="E8R0U1"/>
<accession>E8R0U1</accession>
<reference evidence="1 2" key="2">
    <citation type="journal article" date="2011" name="Stand. Genomic Sci.">
        <title>Complete genome sequence of Isosphaera pallida type strain (IS1B).</title>
        <authorList>
            <consortium name="US DOE Joint Genome Institute (JGI-PGF)"/>
            <person name="Goker M."/>
            <person name="Cleland D."/>
            <person name="Saunders E."/>
            <person name="Lapidus A."/>
            <person name="Nolan M."/>
            <person name="Lucas S."/>
            <person name="Hammon N."/>
            <person name="Deshpande S."/>
            <person name="Cheng J.F."/>
            <person name="Tapia R."/>
            <person name="Han C."/>
            <person name="Goodwin L."/>
            <person name="Pitluck S."/>
            <person name="Liolios K."/>
            <person name="Pagani I."/>
            <person name="Ivanova N."/>
            <person name="Mavromatis K."/>
            <person name="Pati A."/>
            <person name="Chen A."/>
            <person name="Palaniappan K."/>
            <person name="Land M."/>
            <person name="Hauser L."/>
            <person name="Chang Y.J."/>
            <person name="Jeffries C.D."/>
            <person name="Detter J.C."/>
            <person name="Beck B."/>
            <person name="Woyke T."/>
            <person name="Bristow J."/>
            <person name="Eisen J.A."/>
            <person name="Markowitz V."/>
            <person name="Hugenholtz P."/>
            <person name="Kyrpides N.C."/>
            <person name="Klenk H.P."/>
        </authorList>
    </citation>
    <scope>NUCLEOTIDE SEQUENCE [LARGE SCALE GENOMIC DNA]</scope>
    <source>
        <strain evidence="2">ATCC 43644 / DSM 9630 / IS1B</strain>
    </source>
</reference>
<evidence type="ECO:0008006" key="3">
    <source>
        <dbReference type="Google" id="ProtNLM"/>
    </source>
</evidence>